<keyword evidence="3" id="KW-1185">Reference proteome</keyword>
<dbReference type="Proteomes" id="UP000225706">
    <property type="component" value="Unassembled WGS sequence"/>
</dbReference>
<reference evidence="3" key="1">
    <citation type="journal article" date="2017" name="bioRxiv">
        <title>Comparative analysis of the genomes of Stylophora pistillata and Acropora digitifera provides evidence for extensive differences between species of corals.</title>
        <authorList>
            <person name="Voolstra C.R."/>
            <person name="Li Y."/>
            <person name="Liew Y.J."/>
            <person name="Baumgarten S."/>
            <person name="Zoccola D."/>
            <person name="Flot J.-F."/>
            <person name="Tambutte S."/>
            <person name="Allemand D."/>
            <person name="Aranda M."/>
        </authorList>
    </citation>
    <scope>NUCLEOTIDE SEQUENCE [LARGE SCALE GENOMIC DNA]</scope>
</reference>
<sequence>MSRACLKRNFMQNLDFLQTHLNPNYESHQEQPQKHERRRGHETELVHPQIQVDLNREPQERDDVPLQPRESEHPPTQVELHQEPQRQDVSLQARESEHLPTQVELHRELQKPDVVVPLQPRDQAASHQELQQPLGRSGFDKPEQLQRFIAHAKKIIKRRHSSSRQTPKAPLQRPPGEETTAEGFDELKDNTNVAVAPPRPRSIEEKMPLQILYQWLVTGKLLEHASIVTTTRPGRPCKQCTFCGVFHEANEKERAPLEKCWLLAECLLAA</sequence>
<organism evidence="2 3">
    <name type="scientific">Stylophora pistillata</name>
    <name type="common">Smooth cauliflower coral</name>
    <dbReference type="NCBI Taxonomy" id="50429"/>
    <lineage>
        <taxon>Eukaryota</taxon>
        <taxon>Metazoa</taxon>
        <taxon>Cnidaria</taxon>
        <taxon>Anthozoa</taxon>
        <taxon>Hexacorallia</taxon>
        <taxon>Scleractinia</taxon>
        <taxon>Astrocoeniina</taxon>
        <taxon>Pocilloporidae</taxon>
        <taxon>Stylophora</taxon>
    </lineage>
</organism>
<evidence type="ECO:0000256" key="1">
    <source>
        <dbReference type="SAM" id="MobiDB-lite"/>
    </source>
</evidence>
<dbReference type="OrthoDB" id="5962656at2759"/>
<evidence type="ECO:0000313" key="2">
    <source>
        <dbReference type="EMBL" id="PFX27322.1"/>
    </source>
</evidence>
<accession>A0A2B4SFL3</accession>
<feature type="region of interest" description="Disordered" evidence="1">
    <location>
        <begin position="25"/>
        <end position="90"/>
    </location>
</feature>
<dbReference type="EMBL" id="LSMT01000106">
    <property type="protein sequence ID" value="PFX27322.1"/>
    <property type="molecule type" value="Genomic_DNA"/>
</dbReference>
<proteinExistence type="predicted"/>
<comment type="caution">
    <text evidence="2">The sequence shown here is derived from an EMBL/GenBank/DDBJ whole genome shotgun (WGS) entry which is preliminary data.</text>
</comment>
<evidence type="ECO:0000313" key="3">
    <source>
        <dbReference type="Proteomes" id="UP000225706"/>
    </source>
</evidence>
<name>A0A2B4SFL3_STYPI</name>
<gene>
    <name evidence="2" type="ORF">AWC38_SpisGene7976</name>
</gene>
<feature type="compositionally biased region" description="Basic and acidic residues" evidence="1">
    <location>
        <begin position="54"/>
        <end position="73"/>
    </location>
</feature>
<protein>
    <submittedName>
        <fullName evidence="2">Uncharacterized protein</fullName>
    </submittedName>
</protein>
<dbReference type="AlphaFoldDB" id="A0A2B4SFL3"/>
<feature type="region of interest" description="Disordered" evidence="1">
    <location>
        <begin position="156"/>
        <end position="199"/>
    </location>
</feature>
<feature type="compositionally biased region" description="Basic and acidic residues" evidence="1">
    <location>
        <begin position="27"/>
        <end position="45"/>
    </location>
</feature>